<protein>
    <submittedName>
        <fullName evidence="3">Ligase of succinyl-coa</fullName>
    </submittedName>
</protein>
<dbReference type="Pfam" id="PF00549">
    <property type="entry name" value="Ligase_CoA"/>
    <property type="match status" value="1"/>
</dbReference>
<dbReference type="SUPFAM" id="SSF52210">
    <property type="entry name" value="Succinyl-CoA synthetase domains"/>
    <property type="match status" value="1"/>
</dbReference>
<dbReference type="PANTHER" id="PTHR11117">
    <property type="entry name" value="SUCCINYL-COA LIGASE SUBUNIT ALPHA"/>
    <property type="match status" value="1"/>
</dbReference>
<dbReference type="Gene3D" id="3.40.50.261">
    <property type="entry name" value="Succinyl-CoA synthetase domains"/>
    <property type="match status" value="1"/>
</dbReference>
<accession>A0ABR0GRF0</accession>
<evidence type="ECO:0000256" key="1">
    <source>
        <dbReference type="SAM" id="MobiDB-lite"/>
    </source>
</evidence>
<reference evidence="3 4" key="1">
    <citation type="journal article" date="2023" name="bioRxiv">
        <title>High-quality genome assemblies of four members of thePodospora anserinaspecies complex.</title>
        <authorList>
            <person name="Ament-Velasquez S.L."/>
            <person name="Vogan A.A."/>
            <person name="Wallerman O."/>
            <person name="Hartmann F."/>
            <person name="Gautier V."/>
            <person name="Silar P."/>
            <person name="Giraud T."/>
            <person name="Johannesson H."/>
        </authorList>
    </citation>
    <scope>NUCLEOTIDE SEQUENCE [LARGE SCALE GENOMIC DNA]</scope>
    <source>
        <strain evidence="3 4">CBS 415.72m</strain>
    </source>
</reference>
<sequence>MEPRLLVAQTPRRLDRSISAFRLCQCQRRCEGDWRDRYRHLRAPPTRRRWYRGGRCRQRFPSLCALRKGSPSMTWFASPQSSSRRTRPAWWAPTAPVSLLPVSARSASCPVSFTSAAASVSSADPVPSPTRLSVNQTTQAGLGQSSSSVSVVRPLQRHQLHRLPSKVFLEDGETDGIIMIGEIGGSAEEEAADFLKQYNTVNGGKPVVSFIAGISAPPAAAWGHAGAIVPVRVMPTPRSRPSRLPVLLSSARPPAWARPSVTSSSDVTSFKKNEVIGEMSCCFLLATHCTCFFYFCLTASGCGSVHQGGGLLERINFGRRDTSDEEILRV</sequence>
<keyword evidence="3" id="KW-0436">Ligase</keyword>
<dbReference type="InterPro" id="IPR016102">
    <property type="entry name" value="Succinyl-CoA_synth-like"/>
</dbReference>
<feature type="domain" description="ATP-citrate synthase/succinyl-CoA ligase C-terminal" evidence="2">
    <location>
        <begin position="166"/>
        <end position="229"/>
    </location>
</feature>
<feature type="compositionally biased region" description="Polar residues" evidence="1">
    <location>
        <begin position="130"/>
        <end position="144"/>
    </location>
</feature>
<dbReference type="InterPro" id="IPR005811">
    <property type="entry name" value="SUCC_ACL_C"/>
</dbReference>
<dbReference type="PRINTS" id="PR01798">
    <property type="entry name" value="SCOASYNTHASE"/>
</dbReference>
<gene>
    <name evidence="3" type="primary">LSC1_1</name>
    <name evidence="3" type="ORF">QC762_0035920</name>
</gene>
<evidence type="ECO:0000313" key="4">
    <source>
        <dbReference type="Proteomes" id="UP001323405"/>
    </source>
</evidence>
<proteinExistence type="predicted"/>
<dbReference type="GeneID" id="87902860"/>
<dbReference type="EMBL" id="JAFFHA010000003">
    <property type="protein sequence ID" value="KAK4658204.1"/>
    <property type="molecule type" value="Genomic_DNA"/>
</dbReference>
<dbReference type="GO" id="GO:0016874">
    <property type="term" value="F:ligase activity"/>
    <property type="evidence" value="ECO:0007669"/>
    <property type="project" value="UniProtKB-KW"/>
</dbReference>
<name>A0ABR0GRF0_9PEZI</name>
<dbReference type="RefSeq" id="XP_062747176.1">
    <property type="nucleotide sequence ID" value="XM_062883293.1"/>
</dbReference>
<dbReference type="PANTHER" id="PTHR11117:SF2">
    <property type="entry name" value="SUCCINATE--COA LIGASE [ADP_GDP-FORMING] SUBUNIT ALPHA, MITOCHONDRIAL"/>
    <property type="match status" value="1"/>
</dbReference>
<evidence type="ECO:0000259" key="2">
    <source>
        <dbReference type="Pfam" id="PF00549"/>
    </source>
</evidence>
<organism evidence="3 4">
    <name type="scientific">Podospora pseudocomata</name>
    <dbReference type="NCBI Taxonomy" id="2093779"/>
    <lineage>
        <taxon>Eukaryota</taxon>
        <taxon>Fungi</taxon>
        <taxon>Dikarya</taxon>
        <taxon>Ascomycota</taxon>
        <taxon>Pezizomycotina</taxon>
        <taxon>Sordariomycetes</taxon>
        <taxon>Sordariomycetidae</taxon>
        <taxon>Sordariales</taxon>
        <taxon>Podosporaceae</taxon>
        <taxon>Podospora</taxon>
    </lineage>
</organism>
<dbReference type="Proteomes" id="UP001323405">
    <property type="component" value="Unassembled WGS sequence"/>
</dbReference>
<feature type="region of interest" description="Disordered" evidence="1">
    <location>
        <begin position="120"/>
        <end position="148"/>
    </location>
</feature>
<comment type="caution">
    <text evidence="3">The sequence shown here is derived from an EMBL/GenBank/DDBJ whole genome shotgun (WGS) entry which is preliminary data.</text>
</comment>
<keyword evidence="4" id="KW-1185">Reference proteome</keyword>
<evidence type="ECO:0000313" key="3">
    <source>
        <dbReference type="EMBL" id="KAK4658204.1"/>
    </source>
</evidence>